<dbReference type="OrthoDB" id="597657at2"/>
<dbReference type="CDD" id="cd12912">
    <property type="entry name" value="PDC2_MCP_like"/>
    <property type="match status" value="1"/>
</dbReference>
<keyword evidence="5 11" id="KW-1133">Transmembrane helix</keyword>
<dbReference type="GO" id="GO:0007165">
    <property type="term" value="P:signal transduction"/>
    <property type="evidence" value="ECO:0007669"/>
    <property type="project" value="UniProtKB-KW"/>
</dbReference>
<keyword evidence="6 11" id="KW-0472">Membrane</keyword>
<name>D9STQ4_CLOC7</name>
<feature type="transmembrane region" description="Helical" evidence="11">
    <location>
        <begin position="282"/>
        <end position="301"/>
    </location>
</feature>
<dbReference type="PROSITE" id="PS50885">
    <property type="entry name" value="HAMP"/>
    <property type="match status" value="1"/>
</dbReference>
<dbReference type="Gene3D" id="3.30.450.20">
    <property type="entry name" value="PAS domain"/>
    <property type="match status" value="1"/>
</dbReference>
<dbReference type="Pfam" id="PF02743">
    <property type="entry name" value="dCache_1"/>
    <property type="match status" value="1"/>
</dbReference>
<dbReference type="GO" id="GO:0005886">
    <property type="term" value="C:plasma membrane"/>
    <property type="evidence" value="ECO:0007669"/>
    <property type="project" value="UniProtKB-SubCell"/>
</dbReference>
<evidence type="ECO:0000313" key="14">
    <source>
        <dbReference type="EMBL" id="ADL52788.1"/>
    </source>
</evidence>
<gene>
    <name evidence="14" type="ordered locus">Clocel_3098</name>
</gene>
<dbReference type="SMART" id="SM00283">
    <property type="entry name" value="MA"/>
    <property type="match status" value="1"/>
</dbReference>
<protein>
    <submittedName>
        <fullName evidence="14">Methyl-accepting chemotaxis sensory transducer with Cache sensor</fullName>
    </submittedName>
</protein>
<evidence type="ECO:0000256" key="9">
    <source>
        <dbReference type="PROSITE-ProRule" id="PRU00284"/>
    </source>
</evidence>
<dbReference type="PROSITE" id="PS50111">
    <property type="entry name" value="CHEMOTAXIS_TRANSDUC_2"/>
    <property type="match status" value="1"/>
</dbReference>
<evidence type="ECO:0000256" key="2">
    <source>
        <dbReference type="ARBA" id="ARBA00022475"/>
    </source>
</evidence>
<feature type="domain" description="HAMP" evidence="13">
    <location>
        <begin position="303"/>
        <end position="358"/>
    </location>
</feature>
<dbReference type="EMBL" id="CP002160">
    <property type="protein sequence ID" value="ADL52788.1"/>
    <property type="molecule type" value="Genomic_DNA"/>
</dbReference>
<dbReference type="RefSeq" id="WP_010075884.1">
    <property type="nucleotide sequence ID" value="NC_014393.1"/>
</dbReference>
<dbReference type="PANTHER" id="PTHR32089:SF112">
    <property type="entry name" value="LYSOZYME-LIKE PROTEIN-RELATED"/>
    <property type="match status" value="1"/>
</dbReference>
<evidence type="ECO:0000256" key="7">
    <source>
        <dbReference type="ARBA" id="ARBA00023224"/>
    </source>
</evidence>
<comment type="similarity">
    <text evidence="8">Belongs to the methyl-accepting chemotaxis (MCP) protein family.</text>
</comment>
<sequence>MKSIKLKLIVYFELMILGIILLLTVISIAISSNSLRKTLDKTMPAIAEQGANVVSAEVEEQLSILESLSIRDEITGSKTDQEKIDVLRDEMKKYEYVGLLIADVKGRALGSDGKYIELGDRDYFQKALKGERAVSDPIISKMNGSVIVAYAVPIKSYGKIIGVLTATKSGSEISNISNEITFGESGKAFMLSKDGTKIAHYDNSLVEKMDNDFVNVEKDSSLKEVVKLEEKMIKGQKGSGSYVYNGDEKYLAFAPVPNTTWSFGVVVKQSEVLSEVSLLKKLMAVCAVVFLLLSVSIVYFISSMLVKRIKIATDYIVTIADGDFTGEVSDKHMKMKDELGIMIKAVHNMQESVRGMLKAVIDNSEKIDADAHNLSAVSTQMNAASEAVAMAIQEVSAGTFSQAGELGEITEVLNGFGENIEKITASIKDVDSSSKGIMKLTENSNSKMNELADSVESTTRTLRDFQDKIIESGKNINKINEITALINSISEQTNLLALNAAIEAARAGDAGRGFSVVADEIRKLAEQSQDSAANIAELVNSVSRENQVMVDTTKLVGENFKNQRVVIEDTLSSFSNISEAISEVIPKIENINKATLDINDQKNGIIEKVEATASISEETSATTEEISASTQEMSSSSEEVSQSAKNLELRTKEMMEQVDKFKI</sequence>
<reference evidence="14 15" key="1">
    <citation type="submission" date="2010-08" db="EMBL/GenBank/DDBJ databases">
        <title>Complete sequence of Clostridium cellulovorans 743B.</title>
        <authorList>
            <consortium name="US DOE Joint Genome Institute"/>
            <person name="Lucas S."/>
            <person name="Copeland A."/>
            <person name="Lapidus A."/>
            <person name="Cheng J.-F."/>
            <person name="Bruce D."/>
            <person name="Goodwin L."/>
            <person name="Pitluck S."/>
            <person name="Chertkov O."/>
            <person name="Detter J.C."/>
            <person name="Han C."/>
            <person name="Tapia R."/>
            <person name="Land M."/>
            <person name="Hauser L."/>
            <person name="Chang Y.-J."/>
            <person name="Jeffries C."/>
            <person name="Kyrpides N."/>
            <person name="Ivanova N."/>
            <person name="Mikhailova N."/>
            <person name="Hemme C.L."/>
            <person name="Woyke T."/>
        </authorList>
    </citation>
    <scope>NUCLEOTIDE SEQUENCE [LARGE SCALE GENOMIC DNA]</scope>
    <source>
        <strain evidence="15">ATCC 35296 / DSM 3052 / OCM 3 / 743B</strain>
    </source>
</reference>
<evidence type="ECO:0000256" key="6">
    <source>
        <dbReference type="ARBA" id="ARBA00023136"/>
    </source>
</evidence>
<evidence type="ECO:0000256" key="11">
    <source>
        <dbReference type="SAM" id="Phobius"/>
    </source>
</evidence>
<dbReference type="Proteomes" id="UP000002730">
    <property type="component" value="Chromosome"/>
</dbReference>
<keyword evidence="3" id="KW-0145">Chemotaxis</keyword>
<evidence type="ECO:0000256" key="4">
    <source>
        <dbReference type="ARBA" id="ARBA00022692"/>
    </source>
</evidence>
<dbReference type="eggNOG" id="COG0840">
    <property type="taxonomic scope" value="Bacteria"/>
</dbReference>
<feature type="transmembrane region" description="Helical" evidence="11">
    <location>
        <begin position="9"/>
        <end position="30"/>
    </location>
</feature>
<feature type="compositionally biased region" description="Low complexity" evidence="10">
    <location>
        <begin position="616"/>
        <end position="643"/>
    </location>
</feature>
<keyword evidence="2" id="KW-1003">Cell membrane</keyword>
<keyword evidence="15" id="KW-1185">Reference proteome</keyword>
<evidence type="ECO:0000256" key="5">
    <source>
        <dbReference type="ARBA" id="ARBA00022989"/>
    </source>
</evidence>
<evidence type="ECO:0000259" key="12">
    <source>
        <dbReference type="PROSITE" id="PS50111"/>
    </source>
</evidence>
<dbReference type="InterPro" id="IPR004089">
    <property type="entry name" value="MCPsignal_dom"/>
</dbReference>
<keyword evidence="4 11" id="KW-0812">Transmembrane</keyword>
<dbReference type="KEGG" id="ccb:Clocel_3098"/>
<organism evidence="14 15">
    <name type="scientific">Clostridium cellulovorans (strain ATCC 35296 / DSM 3052 / OCM 3 / 743B)</name>
    <dbReference type="NCBI Taxonomy" id="573061"/>
    <lineage>
        <taxon>Bacteria</taxon>
        <taxon>Bacillati</taxon>
        <taxon>Bacillota</taxon>
        <taxon>Clostridia</taxon>
        <taxon>Eubacteriales</taxon>
        <taxon>Clostridiaceae</taxon>
        <taxon>Clostridium</taxon>
    </lineage>
</organism>
<evidence type="ECO:0000256" key="10">
    <source>
        <dbReference type="SAM" id="MobiDB-lite"/>
    </source>
</evidence>
<dbReference type="InterPro" id="IPR003660">
    <property type="entry name" value="HAMP_dom"/>
</dbReference>
<dbReference type="AlphaFoldDB" id="D9STQ4"/>
<accession>D9STQ4</accession>
<dbReference type="SUPFAM" id="SSF58104">
    <property type="entry name" value="Methyl-accepting chemotaxis protein (MCP) signaling domain"/>
    <property type="match status" value="1"/>
</dbReference>
<dbReference type="STRING" id="573061.Clocel_3098"/>
<comment type="subcellular location">
    <subcellularLocation>
        <location evidence="1">Cell membrane</location>
        <topology evidence="1">Multi-pass membrane protein</topology>
    </subcellularLocation>
</comment>
<evidence type="ECO:0000259" key="13">
    <source>
        <dbReference type="PROSITE" id="PS50885"/>
    </source>
</evidence>
<dbReference type="GO" id="GO:0006935">
    <property type="term" value="P:chemotaxis"/>
    <property type="evidence" value="ECO:0007669"/>
    <property type="project" value="UniProtKB-KW"/>
</dbReference>
<feature type="region of interest" description="Disordered" evidence="10">
    <location>
        <begin position="616"/>
        <end position="647"/>
    </location>
</feature>
<dbReference type="Pfam" id="PF00672">
    <property type="entry name" value="HAMP"/>
    <property type="match status" value="1"/>
</dbReference>
<dbReference type="SUPFAM" id="SSF103190">
    <property type="entry name" value="Sensory domain-like"/>
    <property type="match status" value="1"/>
</dbReference>
<keyword evidence="7 9" id="KW-0807">Transducer</keyword>
<dbReference type="CDD" id="cd12914">
    <property type="entry name" value="PDC1_DGC_like"/>
    <property type="match status" value="1"/>
</dbReference>
<evidence type="ECO:0000256" key="8">
    <source>
        <dbReference type="ARBA" id="ARBA00029447"/>
    </source>
</evidence>
<dbReference type="Gene3D" id="1.10.287.950">
    <property type="entry name" value="Methyl-accepting chemotaxis protein"/>
    <property type="match status" value="1"/>
</dbReference>
<evidence type="ECO:0000313" key="15">
    <source>
        <dbReference type="Proteomes" id="UP000002730"/>
    </source>
</evidence>
<evidence type="ECO:0000256" key="1">
    <source>
        <dbReference type="ARBA" id="ARBA00004651"/>
    </source>
</evidence>
<dbReference type="SMART" id="SM00304">
    <property type="entry name" value="HAMP"/>
    <property type="match status" value="2"/>
</dbReference>
<dbReference type="InterPro" id="IPR029151">
    <property type="entry name" value="Sensor-like_sf"/>
</dbReference>
<dbReference type="HOGENOM" id="CLU_000445_107_19_9"/>
<dbReference type="PANTHER" id="PTHR32089">
    <property type="entry name" value="METHYL-ACCEPTING CHEMOTAXIS PROTEIN MCPB"/>
    <property type="match status" value="1"/>
</dbReference>
<dbReference type="Pfam" id="PF00015">
    <property type="entry name" value="MCPsignal"/>
    <property type="match status" value="1"/>
</dbReference>
<feature type="domain" description="Methyl-accepting transducer" evidence="12">
    <location>
        <begin position="377"/>
        <end position="627"/>
    </location>
</feature>
<dbReference type="InterPro" id="IPR033479">
    <property type="entry name" value="dCache_1"/>
</dbReference>
<proteinExistence type="inferred from homology"/>
<evidence type="ECO:0000256" key="3">
    <source>
        <dbReference type="ARBA" id="ARBA00022500"/>
    </source>
</evidence>